<feature type="transmembrane region" description="Helical" evidence="2">
    <location>
        <begin position="442"/>
        <end position="460"/>
    </location>
</feature>
<evidence type="ECO:0000259" key="4">
    <source>
        <dbReference type="Pfam" id="PF06761"/>
    </source>
</evidence>
<dbReference type="Proteomes" id="UP000256478">
    <property type="component" value="Unassembled WGS sequence"/>
</dbReference>
<dbReference type="Pfam" id="PF06761">
    <property type="entry name" value="IcmF-related"/>
    <property type="match status" value="1"/>
</dbReference>
<accession>A0A3E0TTD3</accession>
<keyword evidence="2" id="KW-0812">Transmembrane</keyword>
<dbReference type="InterPro" id="IPR027417">
    <property type="entry name" value="P-loop_NTPase"/>
</dbReference>
<dbReference type="OrthoDB" id="9758229at2"/>
<dbReference type="RefSeq" id="WP_116008744.1">
    <property type="nucleotide sequence ID" value="NZ_QUOU01000001.1"/>
</dbReference>
<dbReference type="AlphaFoldDB" id="A0A3E0TTD3"/>
<dbReference type="EMBL" id="QUOU01000001">
    <property type="protein sequence ID" value="REL27674.1"/>
    <property type="molecule type" value="Genomic_DNA"/>
</dbReference>
<dbReference type="InterPro" id="IPR017731">
    <property type="entry name" value="TssM1-like"/>
</dbReference>
<gene>
    <name evidence="6" type="primary">tssM</name>
    <name evidence="6" type="ORF">DXX93_14665</name>
</gene>
<dbReference type="SUPFAM" id="SSF52540">
    <property type="entry name" value="P-loop containing nucleoside triphosphate hydrolases"/>
    <property type="match status" value="1"/>
</dbReference>
<proteinExistence type="predicted"/>
<keyword evidence="1" id="KW-0175">Coiled coil</keyword>
<sequence length="1164" mass="132306">MAAIKRLFAQPWFMPLVFFIVFALLVLLLGHYFAFADWRPFATYPHKLFFISLVLLVWLLFAFYRYTKRQRQNEALSQELQEQSQLAQEKSAEAAALKEKFEQAVAVLKRNSSGNRSLAELPWYMIIGSPGSGKTTLLSNSGLEFPLAQQFGNQSVKGIGGTKNCDWWFTQDAVLLDTAGRYTSQESNTQVDSAAWQKFLSLISKYRKKPVNGILLSFSMEELLTGSNHAIAQLISQAKQRINELNECFNVVFPVYVMLTKSDKIPGFTTYFEMFGYREREQVFGITFDEKQGANSNGIDGFKASFSQLVRSITQRQWRRIELERDPSRKALVYQFSHQIAGLESLLSQIVSELSTSDHYYRASKVRGIYFTSGTQHGAAIDKLLSSVAQSIGLSARPSLGFTAEPRSYFIKDLLQQVVFPEANEFGVEARFERRKRIMLRVGYLSVLIASSLLLMGWLYSHNHSQNVIAKTEQELTYWQAQYAPENVNSDKYKRLPGALAPLNHIAKSLDELENVRASGIGYLGLGVAGSLRDSLTESYQRMLELILFPAVKATLESQLANRNADTELLFQGLKAYLMLNDTERRNPEFLSDWLSVAWSLQYRLSGAQSEQLAKHFSYYINDGLRTAELDQQLISATRRKLNQRPVAELYYYQFKQSYIHDTRLVLGMADLAGAQWEQFFTVRGAQNGAKKVQLNALYTAEFFNKVSTQELAKYIATTAQDNWVLGEQVQMPSPIVLRNEMLSHYARDFVDNWRGLLSQLNVRSFATLDDAINTLENASGENSSLLYFLQTLLVSTDVKDENLVKQLAAQGVKSQSTIGRILSARSRDNNEAVNSPTQSIDRAFRGIRRLRNADSQAAFEDRLLTRLSALYVHFNDLKAIGSASDYQELEQNMKPVIALKTFAARQPTPIKRWLQELAKNAESVLQKGTRADIAQIWLAEYLTTCQAITQSRFPFTPTASQDVLLSDFNRLFGAQGILQQYYEQHLQVLVNNASYPWRWRSNIPMGMRYGEQVLRFFERVAKIQESYFAQDKDNASVQLMFRPAELDARLSQVSLNVSGQKLAYQFGPQINELIVWPSQQVVEQIMLSFKRADGSDLIDRDEGPFAFFRLINKHQLRTIDANRVSVNFAIDGFEAVYDISSPYAPNPFVNAPLAGFRCLESFQ</sequence>
<evidence type="ECO:0000313" key="7">
    <source>
        <dbReference type="Proteomes" id="UP000256478"/>
    </source>
</evidence>
<dbReference type="PANTHER" id="PTHR36153">
    <property type="entry name" value="INNER MEMBRANE PROTEIN-RELATED"/>
    <property type="match status" value="1"/>
</dbReference>
<evidence type="ECO:0000256" key="2">
    <source>
        <dbReference type="SAM" id="Phobius"/>
    </source>
</evidence>
<organism evidence="6 7">
    <name type="scientific">Thalassotalea euphylliae</name>
    <dbReference type="NCBI Taxonomy" id="1655234"/>
    <lineage>
        <taxon>Bacteria</taxon>
        <taxon>Pseudomonadati</taxon>
        <taxon>Pseudomonadota</taxon>
        <taxon>Gammaproteobacteria</taxon>
        <taxon>Alteromonadales</taxon>
        <taxon>Colwelliaceae</taxon>
        <taxon>Thalassotalea</taxon>
    </lineage>
</organism>
<dbReference type="InterPro" id="IPR010623">
    <property type="entry name" value="IcmF_C"/>
</dbReference>
<feature type="transmembrane region" description="Helical" evidence="2">
    <location>
        <begin position="48"/>
        <end position="66"/>
    </location>
</feature>
<reference evidence="6 7" key="1">
    <citation type="submission" date="2018-08" db="EMBL/GenBank/DDBJ databases">
        <title>Thalassotalea euphylliae genome.</title>
        <authorList>
            <person name="Summers S."/>
            <person name="Rice S.A."/>
            <person name="Freckelton M.L."/>
            <person name="Nedved B.T."/>
            <person name="Hadfield M.G."/>
        </authorList>
    </citation>
    <scope>NUCLEOTIDE SEQUENCE [LARGE SCALE GENOMIC DNA]</scope>
    <source>
        <strain evidence="6 7">H1</strain>
    </source>
</reference>
<dbReference type="PANTHER" id="PTHR36153:SF1">
    <property type="entry name" value="TYPE VI SECRETION SYSTEM COMPONENT TSSM1"/>
    <property type="match status" value="1"/>
</dbReference>
<keyword evidence="2" id="KW-1133">Transmembrane helix</keyword>
<dbReference type="Pfam" id="PF06744">
    <property type="entry name" value="IcmF_C"/>
    <property type="match status" value="1"/>
</dbReference>
<evidence type="ECO:0000313" key="6">
    <source>
        <dbReference type="EMBL" id="REL27674.1"/>
    </source>
</evidence>
<feature type="domain" description="Type VI secretion system component TssM1 N-terminal" evidence="5">
    <location>
        <begin position="190"/>
        <end position="445"/>
    </location>
</feature>
<protein>
    <submittedName>
        <fullName evidence="6">Type VI secretion system membrane subunit TssM</fullName>
    </submittedName>
</protein>
<dbReference type="InterPro" id="IPR009612">
    <property type="entry name" value="IcmF-rel"/>
</dbReference>
<feature type="domain" description="IcmF-related" evidence="4">
    <location>
        <begin position="502"/>
        <end position="794"/>
    </location>
</feature>
<evidence type="ECO:0000259" key="5">
    <source>
        <dbReference type="Pfam" id="PF14331"/>
    </source>
</evidence>
<comment type="caution">
    <text evidence="6">The sequence shown here is derived from an EMBL/GenBank/DDBJ whole genome shotgun (WGS) entry which is preliminary data.</text>
</comment>
<evidence type="ECO:0000259" key="3">
    <source>
        <dbReference type="Pfam" id="PF06744"/>
    </source>
</evidence>
<dbReference type="InterPro" id="IPR053156">
    <property type="entry name" value="T6SS_TssM-like"/>
</dbReference>
<evidence type="ECO:0000256" key="1">
    <source>
        <dbReference type="SAM" id="Coils"/>
    </source>
</evidence>
<keyword evidence="2" id="KW-0472">Membrane</keyword>
<dbReference type="NCBIfam" id="TIGR03348">
    <property type="entry name" value="VI_IcmF"/>
    <property type="match status" value="1"/>
</dbReference>
<dbReference type="Pfam" id="PF14331">
    <property type="entry name" value="IcmF-related_N"/>
    <property type="match status" value="1"/>
</dbReference>
<name>A0A3E0TTD3_9GAMM</name>
<feature type="coiled-coil region" evidence="1">
    <location>
        <begin position="66"/>
        <end position="100"/>
    </location>
</feature>
<dbReference type="InterPro" id="IPR025743">
    <property type="entry name" value="TssM1_N"/>
</dbReference>
<feature type="domain" description="Type VI secretion system IcmF C-terminal" evidence="3">
    <location>
        <begin position="1042"/>
        <end position="1142"/>
    </location>
</feature>
<feature type="transmembrane region" description="Helical" evidence="2">
    <location>
        <begin position="12"/>
        <end position="36"/>
    </location>
</feature>